<evidence type="ECO:0000313" key="1">
    <source>
        <dbReference type="EMBL" id="GER31023.1"/>
    </source>
</evidence>
<gene>
    <name evidence="1" type="ORF">STAS_06999</name>
</gene>
<dbReference type="EMBL" id="BKCP01004406">
    <property type="protein sequence ID" value="GER31023.1"/>
    <property type="molecule type" value="Genomic_DNA"/>
</dbReference>
<name>A0A5A7PDL0_STRAF</name>
<sequence>MKWVQWSTKAGSNMSLSITALITWGSLRSSLETPPTPHQFLASGGVLLFPSPSLKSPSLPLFSALSSPETPPYAVDRIWLELDSEAVISLLAVPTPGDDWRERDFIQKIKALTDTLDVSFSHTYCEGSSATDYLAGSAYRARYFVLYDVADLPRPLRADYMADAQFFSQREIPSPTLAGLAAPSPLDSSPSSHPVRAPELEVLAFFS</sequence>
<comment type="caution">
    <text evidence="1">The sequence shown here is derived from an EMBL/GenBank/DDBJ whole genome shotgun (WGS) entry which is preliminary data.</text>
</comment>
<organism evidence="1 2">
    <name type="scientific">Striga asiatica</name>
    <name type="common">Asiatic witchweed</name>
    <name type="synonym">Buchnera asiatica</name>
    <dbReference type="NCBI Taxonomy" id="4170"/>
    <lineage>
        <taxon>Eukaryota</taxon>
        <taxon>Viridiplantae</taxon>
        <taxon>Streptophyta</taxon>
        <taxon>Embryophyta</taxon>
        <taxon>Tracheophyta</taxon>
        <taxon>Spermatophyta</taxon>
        <taxon>Magnoliopsida</taxon>
        <taxon>eudicotyledons</taxon>
        <taxon>Gunneridae</taxon>
        <taxon>Pentapetalae</taxon>
        <taxon>asterids</taxon>
        <taxon>lamiids</taxon>
        <taxon>Lamiales</taxon>
        <taxon>Orobanchaceae</taxon>
        <taxon>Buchnereae</taxon>
        <taxon>Striga</taxon>
    </lineage>
</organism>
<proteinExistence type="predicted"/>
<protein>
    <submittedName>
        <fullName evidence="1">Neurogenic locus notch homolog protein 1</fullName>
    </submittedName>
</protein>
<dbReference type="Proteomes" id="UP000325081">
    <property type="component" value="Unassembled WGS sequence"/>
</dbReference>
<reference evidence="2" key="1">
    <citation type="journal article" date="2019" name="Curr. Biol.">
        <title>Genome Sequence of Striga asiatica Provides Insight into the Evolution of Plant Parasitism.</title>
        <authorList>
            <person name="Yoshida S."/>
            <person name="Kim S."/>
            <person name="Wafula E.K."/>
            <person name="Tanskanen J."/>
            <person name="Kim Y.M."/>
            <person name="Honaas L."/>
            <person name="Yang Z."/>
            <person name="Spallek T."/>
            <person name="Conn C.E."/>
            <person name="Ichihashi Y."/>
            <person name="Cheong K."/>
            <person name="Cui S."/>
            <person name="Der J.P."/>
            <person name="Gundlach H."/>
            <person name="Jiao Y."/>
            <person name="Hori C."/>
            <person name="Ishida J.K."/>
            <person name="Kasahara H."/>
            <person name="Kiba T."/>
            <person name="Kim M.S."/>
            <person name="Koo N."/>
            <person name="Laohavisit A."/>
            <person name="Lee Y.H."/>
            <person name="Lumba S."/>
            <person name="McCourt P."/>
            <person name="Mortimer J.C."/>
            <person name="Mutuku J.M."/>
            <person name="Nomura T."/>
            <person name="Sasaki-Sekimoto Y."/>
            <person name="Seto Y."/>
            <person name="Wang Y."/>
            <person name="Wakatake T."/>
            <person name="Sakakibara H."/>
            <person name="Demura T."/>
            <person name="Yamaguchi S."/>
            <person name="Yoneyama K."/>
            <person name="Manabe R.I."/>
            <person name="Nelson D.C."/>
            <person name="Schulman A.H."/>
            <person name="Timko M.P."/>
            <person name="dePamphilis C.W."/>
            <person name="Choi D."/>
            <person name="Shirasu K."/>
        </authorList>
    </citation>
    <scope>NUCLEOTIDE SEQUENCE [LARGE SCALE GENOMIC DNA]</scope>
    <source>
        <strain evidence="2">cv. UVA1</strain>
    </source>
</reference>
<accession>A0A5A7PDL0</accession>
<dbReference type="AlphaFoldDB" id="A0A5A7PDL0"/>
<dbReference type="OrthoDB" id="895680at2759"/>
<evidence type="ECO:0000313" key="2">
    <source>
        <dbReference type="Proteomes" id="UP000325081"/>
    </source>
</evidence>
<keyword evidence="2" id="KW-1185">Reference proteome</keyword>